<sequence length="128" mass="14381">MTTEETPLPLTTTSPLDKPLHLLTEDDISQVTREQCRQYLKQKGMRRPSWNKSQAIQQVIMLKALLESSSDGQRYFTPRQQETLTTHVQHGTSADAEVFVTADERVLVLRNGIDQTVLPGDNGFVSLG</sequence>
<gene>
    <name evidence="1" type="ORF">QVD17_22200</name>
</gene>
<dbReference type="Proteomes" id="UP001229421">
    <property type="component" value="Unassembled WGS sequence"/>
</dbReference>
<dbReference type="AlphaFoldDB" id="A0AAD8NTH8"/>
<dbReference type="EMBL" id="JAUHHV010000006">
    <property type="protein sequence ID" value="KAK1420528.1"/>
    <property type="molecule type" value="Genomic_DNA"/>
</dbReference>
<organism evidence="1 2">
    <name type="scientific">Tagetes erecta</name>
    <name type="common">African marigold</name>
    <dbReference type="NCBI Taxonomy" id="13708"/>
    <lineage>
        <taxon>Eukaryota</taxon>
        <taxon>Viridiplantae</taxon>
        <taxon>Streptophyta</taxon>
        <taxon>Embryophyta</taxon>
        <taxon>Tracheophyta</taxon>
        <taxon>Spermatophyta</taxon>
        <taxon>Magnoliopsida</taxon>
        <taxon>eudicotyledons</taxon>
        <taxon>Gunneridae</taxon>
        <taxon>Pentapetalae</taxon>
        <taxon>asterids</taxon>
        <taxon>campanulids</taxon>
        <taxon>Asterales</taxon>
        <taxon>Asteraceae</taxon>
        <taxon>Asteroideae</taxon>
        <taxon>Heliantheae alliance</taxon>
        <taxon>Tageteae</taxon>
        <taxon>Tagetes</taxon>
    </lineage>
</organism>
<comment type="caution">
    <text evidence="1">The sequence shown here is derived from an EMBL/GenBank/DDBJ whole genome shotgun (WGS) entry which is preliminary data.</text>
</comment>
<proteinExistence type="predicted"/>
<name>A0AAD8NTH8_TARER</name>
<reference evidence="1" key="1">
    <citation type="journal article" date="2023" name="bioRxiv">
        <title>Improved chromosome-level genome assembly for marigold (Tagetes erecta).</title>
        <authorList>
            <person name="Jiang F."/>
            <person name="Yuan L."/>
            <person name="Wang S."/>
            <person name="Wang H."/>
            <person name="Xu D."/>
            <person name="Wang A."/>
            <person name="Fan W."/>
        </authorList>
    </citation>
    <scope>NUCLEOTIDE SEQUENCE</scope>
    <source>
        <strain evidence="1">WSJ</strain>
        <tissue evidence="1">Leaf</tissue>
    </source>
</reference>
<accession>A0AAD8NTH8</accession>
<keyword evidence="2" id="KW-1185">Reference proteome</keyword>
<protein>
    <submittedName>
        <fullName evidence="1">Uncharacterized protein</fullName>
    </submittedName>
</protein>
<evidence type="ECO:0000313" key="2">
    <source>
        <dbReference type="Proteomes" id="UP001229421"/>
    </source>
</evidence>
<evidence type="ECO:0000313" key="1">
    <source>
        <dbReference type="EMBL" id="KAK1420528.1"/>
    </source>
</evidence>